<keyword evidence="4" id="KW-1185">Reference proteome</keyword>
<dbReference type="InterPro" id="IPR008949">
    <property type="entry name" value="Isoprenoid_synthase_dom_sf"/>
</dbReference>
<dbReference type="InterPro" id="IPR044843">
    <property type="entry name" value="Trans_IPPS_bact-type"/>
</dbReference>
<name>A0A540R7E6_9CORY</name>
<dbReference type="GO" id="GO:0004311">
    <property type="term" value="F:geranylgeranyl diphosphate synthase activity"/>
    <property type="evidence" value="ECO:0007669"/>
    <property type="project" value="InterPro"/>
</dbReference>
<dbReference type="PANTHER" id="PTHR31480">
    <property type="entry name" value="BIFUNCTIONAL LYCOPENE CYCLASE/PHYTOENE SYNTHASE"/>
    <property type="match status" value="1"/>
</dbReference>
<evidence type="ECO:0000256" key="1">
    <source>
        <dbReference type="ARBA" id="ARBA00004684"/>
    </source>
</evidence>
<dbReference type="SFLD" id="SFLDS00005">
    <property type="entry name" value="Isoprenoid_Synthase_Type_I"/>
    <property type="match status" value="1"/>
</dbReference>
<gene>
    <name evidence="3" type="ORF">EJK80_06620</name>
</gene>
<dbReference type="RefSeq" id="WP_141628890.1">
    <property type="nucleotide sequence ID" value="NZ_VHIR01000007.1"/>
</dbReference>
<comment type="pathway">
    <text evidence="1">Carotenoid biosynthesis; phytoene biosynthesis.</text>
</comment>
<comment type="caution">
    <text evidence="3">The sequence shown here is derived from an EMBL/GenBank/DDBJ whole genome shotgun (WGS) entry which is preliminary data.</text>
</comment>
<dbReference type="SFLD" id="SFLDG01212">
    <property type="entry name" value="Phytoene_synthase_like"/>
    <property type="match status" value="1"/>
</dbReference>
<proteinExistence type="predicted"/>
<dbReference type="Gene3D" id="1.10.600.10">
    <property type="entry name" value="Farnesyl Diphosphate Synthase"/>
    <property type="match status" value="1"/>
</dbReference>
<sequence length="288" mass="30873">MPRSPLAAYDAAAARASAQVIASYSTSFSLAAHLLRGRVRTDIRNLYAVVRIADELVDAAGSQAGLSPTELAAALDAYEAAVLAAPSQRFHTDPVLHAYAATARHCDFDPAHIRAFFASMRRDLTQTSYTPADFDSYIYGSAEVIGLLCLDCFLADHPAAPSRRPALEDGARRLGAAFQKVNFLRDLAADTTTLGRTYFPMLANRPLNDAAKDDIIADIRADLTAARAVIPELPASARLGVTAATDFFSQLTDKLADTPADAIATTRVRVSAPRKAALLVRSLRSLRV</sequence>
<dbReference type="PROSITE" id="PS01045">
    <property type="entry name" value="SQUALEN_PHYTOEN_SYN_2"/>
    <property type="match status" value="1"/>
</dbReference>
<dbReference type="Pfam" id="PF00494">
    <property type="entry name" value="SQS_PSY"/>
    <property type="match status" value="1"/>
</dbReference>
<evidence type="ECO:0000256" key="2">
    <source>
        <dbReference type="ARBA" id="ARBA00022679"/>
    </source>
</evidence>
<accession>A0A540R7E6</accession>
<dbReference type="SUPFAM" id="SSF48576">
    <property type="entry name" value="Terpenoid synthases"/>
    <property type="match status" value="1"/>
</dbReference>
<dbReference type="STRING" id="1686286.GCA_900092335_02733"/>
<dbReference type="InterPro" id="IPR002060">
    <property type="entry name" value="Squ/phyt_synthse"/>
</dbReference>
<organism evidence="3 4">
    <name type="scientific">Corynebacterium phoceense</name>
    <dbReference type="NCBI Taxonomy" id="1686286"/>
    <lineage>
        <taxon>Bacteria</taxon>
        <taxon>Bacillati</taxon>
        <taxon>Actinomycetota</taxon>
        <taxon>Actinomycetes</taxon>
        <taxon>Mycobacteriales</taxon>
        <taxon>Corynebacteriaceae</taxon>
        <taxon>Corynebacterium</taxon>
    </lineage>
</organism>
<evidence type="ECO:0000313" key="4">
    <source>
        <dbReference type="Proteomes" id="UP000318080"/>
    </source>
</evidence>
<dbReference type="InterPro" id="IPR019845">
    <property type="entry name" value="Squalene/phytoene_synthase_CS"/>
</dbReference>
<protein>
    <submittedName>
        <fullName evidence="3">Phytoene/squalene synthase family protein</fullName>
    </submittedName>
</protein>
<keyword evidence="2" id="KW-0808">Transferase</keyword>
<dbReference type="GO" id="GO:0008299">
    <property type="term" value="P:isoprenoid biosynthetic process"/>
    <property type="evidence" value="ECO:0007669"/>
    <property type="project" value="UniProtKB-ARBA"/>
</dbReference>
<reference evidence="3 4" key="1">
    <citation type="submission" date="2019-06" db="EMBL/GenBank/DDBJ databases">
        <title>Draft genome of C. phoceense Strain 272.</title>
        <authorList>
            <person name="Pacheco L.G.C."/>
            <person name="Barberis C.M."/>
            <person name="Almuzara M.N."/>
            <person name="Traglia G.M."/>
            <person name="Santos C.S."/>
            <person name="Rocha D.J.P.G."/>
            <person name="Aguiar E.R.G.R."/>
            <person name="Vay C.A."/>
        </authorList>
    </citation>
    <scope>NUCLEOTIDE SEQUENCE [LARGE SCALE GENOMIC DNA]</scope>
    <source>
        <strain evidence="3 4">272</strain>
    </source>
</reference>
<evidence type="ECO:0000313" key="3">
    <source>
        <dbReference type="EMBL" id="TQE43670.1"/>
    </source>
</evidence>
<dbReference type="AlphaFoldDB" id="A0A540R7E6"/>
<dbReference type="Proteomes" id="UP000318080">
    <property type="component" value="Unassembled WGS sequence"/>
</dbReference>
<dbReference type="EMBL" id="VHIR01000007">
    <property type="protein sequence ID" value="TQE43670.1"/>
    <property type="molecule type" value="Genomic_DNA"/>
</dbReference>
<dbReference type="UniPathway" id="UPA00799"/>
<dbReference type="SFLD" id="SFLDG01018">
    <property type="entry name" value="Squalene/Phytoene_Synthase_Lik"/>
    <property type="match status" value="1"/>
</dbReference>